<protein>
    <submittedName>
        <fullName evidence="2">Uncharacterized protein</fullName>
    </submittedName>
</protein>
<sequence>MAGQMAPLVSRLEKALHSASPEGARPAALLNRLHEPQQPPAGPRAGAAAAWRNRCRRTCSQVSSSGWSAEGQGRCWGPFPPGVQPASGSSRAVQDLRAGAAACRTVCDDSGHLSEGRAGRALRPSGWRARLWVKRLLLALEQASWGPAPPGSSAQRT</sequence>
<accession>L5KL73</accession>
<dbReference type="AlphaFoldDB" id="L5KL73"/>
<dbReference type="Proteomes" id="UP000010552">
    <property type="component" value="Unassembled WGS sequence"/>
</dbReference>
<gene>
    <name evidence="2" type="ORF">PAL_GLEAN10004899</name>
</gene>
<keyword evidence="3" id="KW-1185">Reference proteome</keyword>
<proteinExistence type="predicted"/>
<organism evidence="2 3">
    <name type="scientific">Pteropus alecto</name>
    <name type="common">Black flying fox</name>
    <dbReference type="NCBI Taxonomy" id="9402"/>
    <lineage>
        <taxon>Eukaryota</taxon>
        <taxon>Metazoa</taxon>
        <taxon>Chordata</taxon>
        <taxon>Craniata</taxon>
        <taxon>Vertebrata</taxon>
        <taxon>Euteleostomi</taxon>
        <taxon>Mammalia</taxon>
        <taxon>Eutheria</taxon>
        <taxon>Laurasiatheria</taxon>
        <taxon>Chiroptera</taxon>
        <taxon>Yinpterochiroptera</taxon>
        <taxon>Pteropodoidea</taxon>
        <taxon>Pteropodidae</taxon>
        <taxon>Pteropodinae</taxon>
        <taxon>Pteropus</taxon>
    </lineage>
</organism>
<evidence type="ECO:0000313" key="2">
    <source>
        <dbReference type="EMBL" id="ELK12077.1"/>
    </source>
</evidence>
<evidence type="ECO:0000256" key="1">
    <source>
        <dbReference type="SAM" id="MobiDB-lite"/>
    </source>
</evidence>
<reference evidence="3" key="1">
    <citation type="journal article" date="2013" name="Science">
        <title>Comparative analysis of bat genomes provides insight into the evolution of flight and immunity.</title>
        <authorList>
            <person name="Zhang G."/>
            <person name="Cowled C."/>
            <person name="Shi Z."/>
            <person name="Huang Z."/>
            <person name="Bishop-Lilly K.A."/>
            <person name="Fang X."/>
            <person name="Wynne J.W."/>
            <person name="Xiong Z."/>
            <person name="Baker M.L."/>
            <person name="Zhao W."/>
            <person name="Tachedjian M."/>
            <person name="Zhu Y."/>
            <person name="Zhou P."/>
            <person name="Jiang X."/>
            <person name="Ng J."/>
            <person name="Yang L."/>
            <person name="Wu L."/>
            <person name="Xiao J."/>
            <person name="Feng Y."/>
            <person name="Chen Y."/>
            <person name="Sun X."/>
            <person name="Zhang Y."/>
            <person name="Marsh G.A."/>
            <person name="Crameri G."/>
            <person name="Broder C.C."/>
            <person name="Frey K.G."/>
            <person name="Wang L.F."/>
            <person name="Wang J."/>
        </authorList>
    </citation>
    <scope>NUCLEOTIDE SEQUENCE [LARGE SCALE GENOMIC DNA]</scope>
</reference>
<dbReference type="InParanoid" id="L5KL73"/>
<name>L5KL73_PTEAL</name>
<dbReference type="EMBL" id="KB030664">
    <property type="protein sequence ID" value="ELK12077.1"/>
    <property type="molecule type" value="Genomic_DNA"/>
</dbReference>
<feature type="region of interest" description="Disordered" evidence="1">
    <location>
        <begin position="1"/>
        <end position="50"/>
    </location>
</feature>
<evidence type="ECO:0000313" key="3">
    <source>
        <dbReference type="Proteomes" id="UP000010552"/>
    </source>
</evidence>